<evidence type="ECO:0000313" key="2">
    <source>
        <dbReference type="EMBL" id="KAA8623987.1"/>
    </source>
</evidence>
<organism evidence="2 3">
    <name type="scientific">Sordaria macrospora</name>
    <dbReference type="NCBI Taxonomy" id="5147"/>
    <lineage>
        <taxon>Eukaryota</taxon>
        <taxon>Fungi</taxon>
        <taxon>Dikarya</taxon>
        <taxon>Ascomycota</taxon>
        <taxon>Pezizomycotina</taxon>
        <taxon>Sordariomycetes</taxon>
        <taxon>Sordariomycetidae</taxon>
        <taxon>Sordariales</taxon>
        <taxon>Sordariaceae</taxon>
        <taxon>Sordaria</taxon>
    </lineage>
</organism>
<dbReference type="GO" id="GO:0016787">
    <property type="term" value="F:hydrolase activity"/>
    <property type="evidence" value="ECO:0007669"/>
    <property type="project" value="InterPro"/>
</dbReference>
<dbReference type="SUPFAM" id="SSF53474">
    <property type="entry name" value="alpha/beta-Hydrolases"/>
    <property type="match status" value="1"/>
</dbReference>
<comment type="caution">
    <text evidence="2">The sequence shown here is derived from an EMBL/GenBank/DDBJ whole genome shotgun (WGS) entry which is preliminary data.</text>
</comment>
<feature type="domain" description="Dienelactone hydrolase" evidence="1">
    <location>
        <begin position="27"/>
        <end position="243"/>
    </location>
</feature>
<dbReference type="InterPro" id="IPR029058">
    <property type="entry name" value="AB_hydrolase_fold"/>
</dbReference>
<sequence>MSSCCLGGFKWDGQPQGQEATLNDQGYYVTGSNSDVALLVIHDLYGWTFPNIRLLADHFSAEVGATVYVPDFFGGEVLPADIINNPAEWAKLNLPEFMQRNSKDVRKPEVKAFAEFLRSRHRRVGAIGYCYGGWAVFQLGAARAGGQPLVDCISAAHPTFLEKEEIRGVGVPVQIIAPEHDPQFTEELKTYAVTEIPKLGVPFDYQFFPGLHHGFSVRGNRENKAETKGMERSMRAAVCWFKEWLAAV</sequence>
<evidence type="ECO:0000313" key="3">
    <source>
        <dbReference type="Proteomes" id="UP000433876"/>
    </source>
</evidence>
<dbReference type="OMA" id="PYDYQYF"/>
<dbReference type="Gene3D" id="3.40.50.1820">
    <property type="entry name" value="alpha/beta hydrolase"/>
    <property type="match status" value="1"/>
</dbReference>
<dbReference type="Proteomes" id="UP000433876">
    <property type="component" value="Unassembled WGS sequence"/>
</dbReference>
<reference evidence="2 3" key="1">
    <citation type="submission" date="2017-07" db="EMBL/GenBank/DDBJ databases">
        <title>Genome sequence of the Sordaria macrospora wild type strain R19027.</title>
        <authorList>
            <person name="Nowrousian M."/>
            <person name="Teichert I."/>
            <person name="Kueck U."/>
        </authorList>
    </citation>
    <scope>NUCLEOTIDE SEQUENCE [LARGE SCALE GENOMIC DNA]</scope>
    <source>
        <strain evidence="2 3">R19027</strain>
        <tissue evidence="2">Mycelium</tissue>
    </source>
</reference>
<dbReference type="InterPro" id="IPR002925">
    <property type="entry name" value="Dienelactn_hydro"/>
</dbReference>
<dbReference type="EMBL" id="NMPR01000280">
    <property type="protein sequence ID" value="KAA8623987.1"/>
    <property type="molecule type" value="Genomic_DNA"/>
</dbReference>
<dbReference type="Pfam" id="PF01738">
    <property type="entry name" value="DLH"/>
    <property type="match status" value="1"/>
</dbReference>
<gene>
    <name evidence="2" type="ORF">SMACR_07210</name>
</gene>
<name>A0A8S8ZE53_SORMA</name>
<dbReference type="PANTHER" id="PTHR17630">
    <property type="entry name" value="DIENELACTONE HYDROLASE"/>
    <property type="match status" value="1"/>
</dbReference>
<proteinExistence type="predicted"/>
<dbReference type="PANTHER" id="PTHR17630:SF55">
    <property type="entry name" value="DIENELACTONE HYDROLASE FAMILY PROTEIN (AFU_ORTHOLOGUE AFUA_1G01900)"/>
    <property type="match status" value="1"/>
</dbReference>
<dbReference type="VEuPathDB" id="FungiDB:SMAC_07210"/>
<protein>
    <recommendedName>
        <fullName evidence="1">Dienelactone hydrolase domain-containing protein</fullName>
    </recommendedName>
</protein>
<evidence type="ECO:0000259" key="1">
    <source>
        <dbReference type="Pfam" id="PF01738"/>
    </source>
</evidence>
<dbReference type="AlphaFoldDB" id="A0A8S8ZE53"/>
<accession>A0A8S8ZE53</accession>